<evidence type="ECO:0000313" key="1">
    <source>
        <dbReference type="EMBL" id="GAA5809903.1"/>
    </source>
</evidence>
<accession>A0ABP9YSS2</accession>
<evidence type="ECO:0000313" key="2">
    <source>
        <dbReference type="Proteomes" id="UP001473302"/>
    </source>
</evidence>
<gene>
    <name evidence="1" type="ORF">MFLAVUS_003318</name>
</gene>
<keyword evidence="2" id="KW-1185">Reference proteome</keyword>
<sequence>MTQLSSEIKYKMVTINGNTVSIPYIRLATGQWVPLQHQSYYIQQEQQQQHMQRQLQQQQQQQWNAQRTLPLDAFGNSHVNPALIASRTVYPVTNL</sequence>
<proteinExistence type="predicted"/>
<protein>
    <submittedName>
        <fullName evidence="1">Uncharacterized protein</fullName>
    </submittedName>
</protein>
<dbReference type="Proteomes" id="UP001473302">
    <property type="component" value="Unassembled WGS sequence"/>
</dbReference>
<comment type="caution">
    <text evidence="1">The sequence shown here is derived from an EMBL/GenBank/DDBJ whole genome shotgun (WGS) entry which is preliminary data.</text>
</comment>
<dbReference type="EMBL" id="BAABUK010000006">
    <property type="protein sequence ID" value="GAA5809903.1"/>
    <property type="molecule type" value="Genomic_DNA"/>
</dbReference>
<organism evidence="1 2">
    <name type="scientific">Mucor flavus</name>
    <dbReference type="NCBI Taxonomy" id="439312"/>
    <lineage>
        <taxon>Eukaryota</taxon>
        <taxon>Fungi</taxon>
        <taxon>Fungi incertae sedis</taxon>
        <taxon>Mucoromycota</taxon>
        <taxon>Mucoromycotina</taxon>
        <taxon>Mucoromycetes</taxon>
        <taxon>Mucorales</taxon>
        <taxon>Mucorineae</taxon>
        <taxon>Mucoraceae</taxon>
        <taxon>Mucor</taxon>
    </lineage>
</organism>
<name>A0ABP9YSS2_9FUNG</name>
<reference evidence="1 2" key="1">
    <citation type="submission" date="2024-04" db="EMBL/GenBank/DDBJ databases">
        <title>genome sequences of Mucor flavus KT1a and Helicostylum pulchrum KT1b strains isolated from the surface of a dry-aged beef.</title>
        <authorList>
            <person name="Toyotome T."/>
            <person name="Hosono M."/>
            <person name="Torimaru M."/>
            <person name="Fukuda K."/>
            <person name="Mikami N."/>
        </authorList>
    </citation>
    <scope>NUCLEOTIDE SEQUENCE [LARGE SCALE GENOMIC DNA]</scope>
    <source>
        <strain evidence="1 2">KT1a</strain>
    </source>
</reference>